<dbReference type="InterPro" id="IPR005174">
    <property type="entry name" value="KIB1-4_b-propeller"/>
</dbReference>
<dbReference type="PANTHER" id="PTHR44259">
    <property type="entry name" value="OS07G0183000 PROTEIN-RELATED"/>
    <property type="match status" value="1"/>
</dbReference>
<feature type="signal peptide" evidence="1">
    <location>
        <begin position="1"/>
        <end position="22"/>
    </location>
</feature>
<dbReference type="InterPro" id="IPR036047">
    <property type="entry name" value="F-box-like_dom_sf"/>
</dbReference>
<dbReference type="SUPFAM" id="SSF81383">
    <property type="entry name" value="F-box domain"/>
    <property type="match status" value="1"/>
</dbReference>
<accession>A0AAW1GZW3</accession>
<dbReference type="Pfam" id="PF03478">
    <property type="entry name" value="Beta-prop_KIB1-4"/>
    <property type="match status" value="1"/>
</dbReference>
<organism evidence="3 4">
    <name type="scientific">Saponaria officinalis</name>
    <name type="common">Common soapwort</name>
    <name type="synonym">Lychnis saponaria</name>
    <dbReference type="NCBI Taxonomy" id="3572"/>
    <lineage>
        <taxon>Eukaryota</taxon>
        <taxon>Viridiplantae</taxon>
        <taxon>Streptophyta</taxon>
        <taxon>Embryophyta</taxon>
        <taxon>Tracheophyta</taxon>
        <taxon>Spermatophyta</taxon>
        <taxon>Magnoliopsida</taxon>
        <taxon>eudicotyledons</taxon>
        <taxon>Gunneridae</taxon>
        <taxon>Pentapetalae</taxon>
        <taxon>Caryophyllales</taxon>
        <taxon>Caryophyllaceae</taxon>
        <taxon>Caryophylleae</taxon>
        <taxon>Saponaria</taxon>
    </lineage>
</organism>
<dbReference type="PANTHER" id="PTHR44259:SF107">
    <property type="entry name" value="F-BOX PROTEIN SKIP23-LIKE"/>
    <property type="match status" value="1"/>
</dbReference>
<dbReference type="AlphaFoldDB" id="A0AAW1GZW3"/>
<keyword evidence="1" id="KW-0732">Signal</keyword>
<feature type="domain" description="KIB1-4 beta-propeller" evidence="2">
    <location>
        <begin position="71"/>
        <end position="368"/>
    </location>
</feature>
<dbReference type="EMBL" id="JBDFQZ010000013">
    <property type="protein sequence ID" value="KAK9668704.1"/>
    <property type="molecule type" value="Genomic_DNA"/>
</dbReference>
<evidence type="ECO:0000256" key="1">
    <source>
        <dbReference type="SAM" id="SignalP"/>
    </source>
</evidence>
<keyword evidence="4" id="KW-1185">Reference proteome</keyword>
<evidence type="ECO:0000313" key="4">
    <source>
        <dbReference type="Proteomes" id="UP001443914"/>
    </source>
</evidence>
<protein>
    <recommendedName>
        <fullName evidence="2">KIB1-4 beta-propeller domain-containing protein</fullName>
    </recommendedName>
</protein>
<comment type="caution">
    <text evidence="3">The sequence shown here is derived from an EMBL/GenBank/DDBJ whole genome shotgun (WGS) entry which is preliminary data.</text>
</comment>
<dbReference type="InterPro" id="IPR050942">
    <property type="entry name" value="F-box_BR-signaling"/>
</dbReference>
<dbReference type="SUPFAM" id="SSF50985">
    <property type="entry name" value="RCC1/BLIP-II"/>
    <property type="match status" value="1"/>
</dbReference>
<proteinExistence type="predicted"/>
<name>A0AAW1GZW3_SAPOF</name>
<sequence length="397" mass="46070">MMAFWTALPLDVLGAIAMKLEAIEDFIYFSAVCRTWNNVSTLIKHQWRPAPVPWLLLAGNTHENPGCVRKVFSLDRNKCYQLRLPETFGTRCWGSTYGWVAMVGSDFSCQLFNPLTKARISFPTLKTIVTNPWEDEQYISWFLACYLFKVTVLKVSQNDHHEFVIMVLYEDGKAAVFARHGDQSWTPVRIRESVMHARMVDVAAWNDYVFALYDDGEIWGWHVEKFHRLKLVKPRRYSPTTSVIYATYKETGADSIYLVQSSSFGLLMVLRLRYKVDLRNLVDDVSDADYVYPTHYFEVYIHDPKEKRWVKIDDLGDMALFVGGNASMSVSVAHATSLQRSCIYFTDDDYDYWEMRGKPSGRNMGVYDLKSDQVWQFYEGDDTFSEFCPPTLFIPQL</sequence>
<gene>
    <name evidence="3" type="ORF">RND81_13G079700</name>
</gene>
<dbReference type="Proteomes" id="UP001443914">
    <property type="component" value="Unassembled WGS sequence"/>
</dbReference>
<feature type="chain" id="PRO_5043620744" description="KIB1-4 beta-propeller domain-containing protein" evidence="1">
    <location>
        <begin position="23"/>
        <end position="397"/>
    </location>
</feature>
<reference evidence="3" key="1">
    <citation type="submission" date="2024-03" db="EMBL/GenBank/DDBJ databases">
        <title>WGS assembly of Saponaria officinalis var. Norfolk2.</title>
        <authorList>
            <person name="Jenkins J."/>
            <person name="Shu S."/>
            <person name="Grimwood J."/>
            <person name="Barry K."/>
            <person name="Goodstein D."/>
            <person name="Schmutz J."/>
            <person name="Leebens-Mack J."/>
            <person name="Osbourn A."/>
        </authorList>
    </citation>
    <scope>NUCLEOTIDE SEQUENCE [LARGE SCALE GENOMIC DNA]</scope>
    <source>
        <strain evidence="3">JIC</strain>
    </source>
</reference>
<dbReference type="Gene3D" id="1.20.1280.50">
    <property type="match status" value="1"/>
</dbReference>
<evidence type="ECO:0000313" key="3">
    <source>
        <dbReference type="EMBL" id="KAK9668704.1"/>
    </source>
</evidence>
<dbReference type="InterPro" id="IPR009091">
    <property type="entry name" value="RCC1/BLIP-II"/>
</dbReference>
<evidence type="ECO:0000259" key="2">
    <source>
        <dbReference type="Pfam" id="PF03478"/>
    </source>
</evidence>